<proteinExistence type="inferred from homology"/>
<protein>
    <submittedName>
        <fullName evidence="6">Betaine-aldehyde dehydrogenase</fullName>
    </submittedName>
</protein>
<comment type="similarity">
    <text evidence="1 4">Belongs to the aldehyde dehydrogenase family.</text>
</comment>
<organism evidence="6 7">
    <name type="scientific">Actinobacteria bacterium BACL2 MAG-121220-bin52</name>
    <dbReference type="NCBI Taxonomy" id="1655573"/>
    <lineage>
        <taxon>Bacteria</taxon>
        <taxon>Bacillati</taxon>
        <taxon>Actinomycetota</taxon>
        <taxon>Actinomycetes</taxon>
        <taxon>Actinomycetes incertae sedis</taxon>
        <taxon>ac1 cluster</taxon>
    </lineage>
</organism>
<evidence type="ECO:0000256" key="3">
    <source>
        <dbReference type="PROSITE-ProRule" id="PRU10007"/>
    </source>
</evidence>
<comment type="caution">
    <text evidence="6">The sequence shown here is derived from an EMBL/GenBank/DDBJ whole genome shotgun (WGS) entry which is preliminary data.</text>
</comment>
<keyword evidence="2 4" id="KW-0560">Oxidoreductase</keyword>
<dbReference type="SUPFAM" id="SSF53720">
    <property type="entry name" value="ALDH-like"/>
    <property type="match status" value="1"/>
</dbReference>
<dbReference type="Proteomes" id="UP000054017">
    <property type="component" value="Unassembled WGS sequence"/>
</dbReference>
<dbReference type="PANTHER" id="PTHR11699">
    <property type="entry name" value="ALDEHYDE DEHYDROGENASE-RELATED"/>
    <property type="match status" value="1"/>
</dbReference>
<dbReference type="EMBL" id="LIAX01000097">
    <property type="protein sequence ID" value="KRO32793.1"/>
    <property type="molecule type" value="Genomic_DNA"/>
</dbReference>
<dbReference type="GO" id="GO:0016620">
    <property type="term" value="F:oxidoreductase activity, acting on the aldehyde or oxo group of donors, NAD or NADP as acceptor"/>
    <property type="evidence" value="ECO:0007669"/>
    <property type="project" value="InterPro"/>
</dbReference>
<accession>A0A0R2P3Z3</accession>
<dbReference type="AlphaFoldDB" id="A0A0R2P3Z3"/>
<evidence type="ECO:0000256" key="2">
    <source>
        <dbReference type="ARBA" id="ARBA00023002"/>
    </source>
</evidence>
<feature type="domain" description="Aldehyde dehydrogenase" evidence="5">
    <location>
        <begin position="25"/>
        <end position="477"/>
    </location>
</feature>
<dbReference type="InterPro" id="IPR016161">
    <property type="entry name" value="Ald_DH/histidinol_DH"/>
</dbReference>
<sequence length="487" mass="52613">MKSFQVAGIDISTCHFINGERISSEQTLKNTSPIDGQFLGDFALGDTKEVDLAVNAANAAFPAWRDLGPHGRGEILERLAKLIEDNVEALAQIETLDNGALLRSHRRGVMPRAAANIRFFAEWASNNLKHEPFETRGHSNNVSWDPSGVAALITPWNAPLMLATWKIGPALAAGDTVVLKPAEWTPLTASFFADLTVKAGMPKGVFNVIFGLGEQAGAALTKHPGISRISFTGSVPTAKKIARAAADNLTPITFELGGKSPLIVLEDADLDLATTLAVEQYDNAGQVCLSGTRILVHQSVADDFTKLFIKKASLIKQGDPRVEETQMGPQIHKDHLSKIAGFVERAKEEGAEIVLGGAPNENLGGLYYQPTLVMKPDTKSEIFREEIFGPVLCMQTFTNDDQALNMANDTEFGLAAVVVSGKREHAAKITKNLVAGTIWVNCFFVRDLRAPFGGSKKSGIGRDGGTWSFDFYADVKNTVIAPNGWKE</sequence>
<dbReference type="PROSITE" id="PS00687">
    <property type="entry name" value="ALDEHYDE_DEHYDR_GLU"/>
    <property type="match status" value="1"/>
</dbReference>
<dbReference type="InterPro" id="IPR016163">
    <property type="entry name" value="Ald_DH_C"/>
</dbReference>
<feature type="active site" evidence="3">
    <location>
        <position position="255"/>
    </location>
</feature>
<name>A0A0R2P3Z3_9ACTN</name>
<evidence type="ECO:0000256" key="1">
    <source>
        <dbReference type="ARBA" id="ARBA00009986"/>
    </source>
</evidence>
<dbReference type="FunFam" id="3.40.309.10:FF:000012">
    <property type="entry name" value="Betaine aldehyde dehydrogenase"/>
    <property type="match status" value="1"/>
</dbReference>
<dbReference type="Gene3D" id="3.40.309.10">
    <property type="entry name" value="Aldehyde Dehydrogenase, Chain A, domain 2"/>
    <property type="match status" value="1"/>
</dbReference>
<evidence type="ECO:0000313" key="7">
    <source>
        <dbReference type="Proteomes" id="UP000054017"/>
    </source>
</evidence>
<evidence type="ECO:0000313" key="6">
    <source>
        <dbReference type="EMBL" id="KRO32793.1"/>
    </source>
</evidence>
<dbReference type="InterPro" id="IPR015590">
    <property type="entry name" value="Aldehyde_DH_dom"/>
</dbReference>
<dbReference type="InterPro" id="IPR016162">
    <property type="entry name" value="Ald_DH_N"/>
</dbReference>
<dbReference type="Gene3D" id="3.40.605.10">
    <property type="entry name" value="Aldehyde Dehydrogenase, Chain A, domain 1"/>
    <property type="match status" value="1"/>
</dbReference>
<dbReference type="FunFam" id="3.40.605.10:FF:000001">
    <property type="entry name" value="Aldehyde dehydrogenase 1"/>
    <property type="match status" value="1"/>
</dbReference>
<dbReference type="InterPro" id="IPR029510">
    <property type="entry name" value="Ald_DH_CS_GLU"/>
</dbReference>
<dbReference type="Pfam" id="PF00171">
    <property type="entry name" value="Aldedh"/>
    <property type="match status" value="1"/>
</dbReference>
<dbReference type="CDD" id="cd07093">
    <property type="entry name" value="ALDH_F8_HMSADH"/>
    <property type="match status" value="1"/>
</dbReference>
<evidence type="ECO:0000259" key="5">
    <source>
        <dbReference type="Pfam" id="PF00171"/>
    </source>
</evidence>
<gene>
    <name evidence="6" type="ORF">ABR65_05185</name>
</gene>
<reference evidence="6 7" key="1">
    <citation type="submission" date="2015-10" db="EMBL/GenBank/DDBJ databases">
        <title>Metagenome-Assembled Genomes uncover a global brackish microbiome.</title>
        <authorList>
            <person name="Hugerth L.W."/>
            <person name="Larsson J."/>
            <person name="Alneberg J."/>
            <person name="Lindh M.V."/>
            <person name="Legrand C."/>
            <person name="Pinhassi J."/>
            <person name="Andersson A.F."/>
        </authorList>
    </citation>
    <scope>NUCLEOTIDE SEQUENCE [LARGE SCALE GENOMIC DNA]</scope>
    <source>
        <strain evidence="6">BACL2 MAG-121220-bin52</strain>
    </source>
</reference>
<evidence type="ECO:0000256" key="4">
    <source>
        <dbReference type="RuleBase" id="RU003345"/>
    </source>
</evidence>